<keyword evidence="2" id="KW-0560">Oxidoreductase</keyword>
<dbReference type="Pfam" id="PF02332">
    <property type="entry name" value="Phenol_Hydrox"/>
    <property type="match status" value="1"/>
</dbReference>
<comment type="catalytic activity">
    <reaction evidence="4">
        <text>propane + NADH + O2 + H(+) = propan-2-ol + NAD(+) + H2O</text>
        <dbReference type="Rhea" id="RHEA:49992"/>
        <dbReference type="ChEBI" id="CHEBI:15377"/>
        <dbReference type="ChEBI" id="CHEBI:15378"/>
        <dbReference type="ChEBI" id="CHEBI:15379"/>
        <dbReference type="ChEBI" id="CHEBI:17824"/>
        <dbReference type="ChEBI" id="CHEBI:32879"/>
        <dbReference type="ChEBI" id="CHEBI:57540"/>
        <dbReference type="ChEBI" id="CHEBI:57945"/>
        <dbReference type="EC" id="1.14.13.227"/>
    </reaction>
</comment>
<dbReference type="SUPFAM" id="SSF47240">
    <property type="entry name" value="Ferritin-like"/>
    <property type="match status" value="1"/>
</dbReference>
<evidence type="ECO:0000256" key="3">
    <source>
        <dbReference type="ARBA" id="ARBA00023033"/>
    </source>
</evidence>
<evidence type="ECO:0000256" key="4">
    <source>
        <dbReference type="ARBA" id="ARBA00048941"/>
    </source>
</evidence>
<evidence type="ECO:0000313" key="6">
    <source>
        <dbReference type="Proteomes" id="UP000501452"/>
    </source>
</evidence>
<dbReference type="InterPro" id="IPR003430">
    <property type="entry name" value="Phenol_Hydrox"/>
</dbReference>
<dbReference type="PIRSF" id="PIRSF000040">
    <property type="entry name" value="MMOH_comp"/>
    <property type="match status" value="1"/>
</dbReference>
<evidence type="ECO:0000313" key="5">
    <source>
        <dbReference type="EMBL" id="QIN85162.1"/>
    </source>
</evidence>
<dbReference type="KEGG" id="rub:GBA63_12430"/>
<dbReference type="GO" id="GO:0016709">
    <property type="term" value="F:oxidoreductase activity, acting on paired donors, with incorporation or reduction of molecular oxygen, NAD(P)H as one donor, and incorporation of one atom of oxygen"/>
    <property type="evidence" value="ECO:0007669"/>
    <property type="project" value="InterPro"/>
</dbReference>
<dbReference type="InterPro" id="IPR012078">
    <property type="entry name" value="MP_mOase_hydro"/>
</dbReference>
<accession>A0A6G8QFC8</accession>
<reference evidence="5 6" key="1">
    <citation type="submission" date="2019-10" db="EMBL/GenBank/DDBJ databases">
        <title>Rubrobacter sp nov SCSIO 52090 isolated from a deep-sea sediment in the South China Sea.</title>
        <authorList>
            <person name="Chen R.W."/>
        </authorList>
    </citation>
    <scope>NUCLEOTIDE SEQUENCE [LARGE SCALE GENOMIC DNA]</scope>
    <source>
        <strain evidence="5 6">SCSIO 52909</strain>
    </source>
</reference>
<dbReference type="InterPro" id="IPR012348">
    <property type="entry name" value="RNR-like"/>
</dbReference>
<dbReference type="InterPro" id="IPR009078">
    <property type="entry name" value="Ferritin-like_SF"/>
</dbReference>
<name>A0A6G8QFC8_9ACTN</name>
<dbReference type="Gene3D" id="1.10.620.20">
    <property type="entry name" value="Ribonucleotide Reductase, subunit A"/>
    <property type="match status" value="1"/>
</dbReference>
<dbReference type="EMBL" id="CP045119">
    <property type="protein sequence ID" value="QIN85162.1"/>
    <property type="molecule type" value="Genomic_DNA"/>
</dbReference>
<dbReference type="EC" id="1.14.13.227" evidence="1"/>
<dbReference type="AlphaFoldDB" id="A0A6G8QFC8"/>
<keyword evidence="3" id="KW-0503">Monooxygenase</keyword>
<dbReference type="CDD" id="cd01058">
    <property type="entry name" value="AAMH_B"/>
    <property type="match status" value="1"/>
</dbReference>
<gene>
    <name evidence="5" type="ORF">GBA63_12430</name>
</gene>
<keyword evidence="6" id="KW-1185">Reference proteome</keyword>
<proteinExistence type="predicted"/>
<sequence>MTEGVGRGERSLPPIRLTDAEAGAAVFAGSNSRKYNYFEPKGRRASHYEDVTVDVQPDPEKYLTQGWILGWPNGDLGYDPKWTKIKSSNWHEFRDPNEEWEKTFYINNSNSIRQIQQSIEDAKSENIFEDWSRDWLNILARHVSTWSHADHGLGMYVFMPAQRAAMSNMLNNAIAVNCMHKLRTAQDILLYNLELTEIFGEDVFDGAAHKDTWMNDPSWQGVRENVERIMNEKDWAETVFAANIVFEPLVGELFRSQFVMRFAAPNGDFLTPSIIGVSEREFNDRDLRYSKEMYRVMGADEVHGEANRELMQEWLAKWTPYSVAAAKGLEPLWSEPETKPAAASFETAYERVQTRFEGILSDLELRMPQEVTA</sequence>
<protein>
    <recommendedName>
        <fullName evidence="1">propane 2-monooxygenase</fullName>
        <ecNumber evidence="1">1.14.13.227</ecNumber>
    </recommendedName>
</protein>
<evidence type="ECO:0000256" key="2">
    <source>
        <dbReference type="ARBA" id="ARBA00023002"/>
    </source>
</evidence>
<dbReference type="Proteomes" id="UP000501452">
    <property type="component" value="Chromosome"/>
</dbReference>
<organism evidence="5 6">
    <name type="scientific">Rubrobacter tropicus</name>
    <dbReference type="NCBI Taxonomy" id="2653851"/>
    <lineage>
        <taxon>Bacteria</taxon>
        <taxon>Bacillati</taxon>
        <taxon>Actinomycetota</taxon>
        <taxon>Rubrobacteria</taxon>
        <taxon>Rubrobacterales</taxon>
        <taxon>Rubrobacteraceae</taxon>
        <taxon>Rubrobacter</taxon>
    </lineage>
</organism>
<evidence type="ECO:0000256" key="1">
    <source>
        <dbReference type="ARBA" id="ARBA00012710"/>
    </source>
</evidence>